<dbReference type="Gene3D" id="1.10.486.10">
    <property type="entry name" value="PCRA, domain 4"/>
    <property type="match status" value="1"/>
</dbReference>
<dbReference type="GO" id="GO:0005829">
    <property type="term" value="C:cytosol"/>
    <property type="evidence" value="ECO:0007669"/>
    <property type="project" value="TreeGrafter"/>
</dbReference>
<evidence type="ECO:0000256" key="4">
    <source>
        <dbReference type="ARBA" id="ARBA00022763"/>
    </source>
</evidence>
<feature type="domain" description="UvrD-like helicase ATP-binding" evidence="17">
    <location>
        <begin position="3"/>
        <end position="483"/>
    </location>
</feature>
<comment type="miscellaneous">
    <text evidence="15">In the RecBCD complex, RecB has a slow 3'-5' helicase, an exonuclease activity and loads RecA onto ssDNA, RecD has a fast 5'-3' helicase activity, while RecC stimulates the ATPase and processivity of the RecB helicase and contributes to recognition of the Chi site.</text>
</comment>
<dbReference type="RefSeq" id="WP_152803889.1">
    <property type="nucleotide sequence ID" value="NZ_WHUF01000002.1"/>
</dbReference>
<feature type="region of interest" description="DNA-binding and helicase activity, interacts with RecC" evidence="15">
    <location>
        <begin position="1"/>
        <end position="921"/>
    </location>
</feature>
<name>A0A843SAF8_9BURK</name>
<dbReference type="GO" id="GO:0000287">
    <property type="term" value="F:magnesium ion binding"/>
    <property type="evidence" value="ECO:0007669"/>
    <property type="project" value="UniProtKB-UniRule"/>
</dbReference>
<sequence>MTTNAANSLDPLSFPLHGSRLIEASAGTGKTWTIAALYVRLVLGHGDDNAYRRPLLPADILVMTFTRAATRELSNRVRERLVEAAAYFRGYSAMGLGAGSGVQRDDYLDAILESYPGHSEQQQAAHRLMLAAETMDEAAIFTIDAWCQRMLREHAFDSGSLFDEELVSDEQALFEDAAHDYWRQQVYPLNAVSLEALLSCWGDVGALKKSIRELVKRADIIGDGSAPGTESLGDLIAAVQREQQLQLAGLKAGWADRANRMEQWIAKERELSPKCFNGNKMRADSLVAWFNGLRAWAQDASMVMPDISDTAWKRLTPYGLEDAFAKGYTAAIPDDFDAIEPLKKALEDIEPLSHALYRHAAGAVANRMDELKKRSRQFGFADMLDRLNAALQGENAAALRKRITDQYPVAMVDEFQDTAPNQYQIFNLLYRVADNDPETGLFLIGDPKQSIYGFRGADIHSYLSARKATAGRHYQLGTNYRSTKPVVDAVNHLFMYAEGEPAQGGFGRGAFRFRDPGTRENPLPFEAVGAKGRGERMVNAAGDVPALVIACSAAQDLKADSYREFFAWHCAEHIVAQLNDERAGFDGPKGFERLQPADIAVLVRDRKEAAAIRRALQRRQVASVYLSDKDSVTDSEEAADVLRWLSAVASPLDGALARAAFATRTTGLPLAELALLSSDELAWEERVEQLKALHIVWQRQGVLAMLRRFIHELKLPAALLQQPGGERRLTNLLHLAELLQSASRQLDGEQALIRWLAEQIEGGEGAGDERVLRLESDAELVKVVTVHKSKGLEYPLVYLPFAVTARKVERRNRSFFEFSDEDGVRQIDMALTDTAMELVERARLQEDLRLLYVALTRARHFLWLGVTALAARKAGDNTLHESALGYLLTGGEALPSDLMMERWEHACKGCDGISIETLDMAMQQFTRLSRIEQRPPLLEPQHYAGRFERDWSVGSFSSLARRTGPTGTIGSGGPALPVPRDGLQENLLEGAGMPSLALPTRVEDAPWHRFPRGSVPGNFLHEQLEWMGQEGFAIVDHEHFESRLTRRVERAGWGNRLEDTLAWLREIAGTTLPHLEAPLSAIASPLPEMEFWFPSERLSTGALDGLCARFLLGGAARPALPERQLHGMLKGFADLVFEHEGRFWVLDYKSNALGAGDAAYHQPALVAAMAEHRYDIQGAIYMLALHRLLQSRLGEQYDPAEHLGGAIFLFLRGIANPQTRGCYLIEPNPELLAGLDRLLDESGVAQAEAPHEY</sequence>
<dbReference type="Pfam" id="PF00580">
    <property type="entry name" value="UvrD-helicase"/>
    <property type="match status" value="1"/>
</dbReference>
<organism evidence="19 20">
    <name type="scientific">Rugamonas rivuli</name>
    <dbReference type="NCBI Taxonomy" id="2743358"/>
    <lineage>
        <taxon>Bacteria</taxon>
        <taxon>Pseudomonadati</taxon>
        <taxon>Pseudomonadota</taxon>
        <taxon>Betaproteobacteria</taxon>
        <taxon>Burkholderiales</taxon>
        <taxon>Oxalobacteraceae</taxon>
        <taxon>Telluria group</taxon>
        <taxon>Rugamonas</taxon>
    </lineage>
</organism>
<dbReference type="PROSITE" id="PS51217">
    <property type="entry name" value="UVRD_HELICASE_CTER"/>
    <property type="match status" value="1"/>
</dbReference>
<evidence type="ECO:0000256" key="15">
    <source>
        <dbReference type="HAMAP-Rule" id="MF_01485"/>
    </source>
</evidence>
<dbReference type="Gene3D" id="1.10.3170.10">
    <property type="entry name" value="Recbcd, chain B, domain 2"/>
    <property type="match status" value="1"/>
</dbReference>
<dbReference type="EMBL" id="WHUF01000002">
    <property type="protein sequence ID" value="MQA19882.1"/>
    <property type="molecule type" value="Genomic_DNA"/>
</dbReference>
<keyword evidence="5 15" id="KW-0378">Hydrolase</keyword>
<dbReference type="Gene3D" id="3.90.320.10">
    <property type="match status" value="1"/>
</dbReference>
<keyword evidence="12 15" id="KW-0413">Isomerase</keyword>
<evidence type="ECO:0000256" key="10">
    <source>
        <dbReference type="ARBA" id="ARBA00023125"/>
    </source>
</evidence>
<evidence type="ECO:0000256" key="7">
    <source>
        <dbReference type="ARBA" id="ARBA00022839"/>
    </source>
</evidence>
<comment type="domain">
    <text evidence="15">The C-terminal domain has nuclease activity and interacts with RecD. It interacts with RecA, facilitating its loading onto ssDNA.</text>
</comment>
<dbReference type="InterPro" id="IPR027417">
    <property type="entry name" value="P-loop_NTPase"/>
</dbReference>
<feature type="domain" description="UvrD-like helicase C-terminal" evidence="18">
    <location>
        <begin position="514"/>
        <end position="791"/>
    </location>
</feature>
<accession>A0A843SAF8</accession>
<dbReference type="NCBIfam" id="TIGR00609">
    <property type="entry name" value="recB"/>
    <property type="match status" value="1"/>
</dbReference>
<evidence type="ECO:0000256" key="12">
    <source>
        <dbReference type="ARBA" id="ARBA00023235"/>
    </source>
</evidence>
<feature type="binding site" evidence="15">
    <location>
        <position position="1147"/>
    </location>
    <ligand>
        <name>Mg(2+)</name>
        <dbReference type="ChEBI" id="CHEBI:18420"/>
    </ligand>
</feature>
<evidence type="ECO:0000256" key="6">
    <source>
        <dbReference type="ARBA" id="ARBA00022806"/>
    </source>
</evidence>
<dbReference type="SUPFAM" id="SSF52980">
    <property type="entry name" value="Restriction endonuclease-like"/>
    <property type="match status" value="1"/>
</dbReference>
<protein>
    <recommendedName>
        <fullName evidence="15">RecBCD enzyme subunit RecB</fullName>
        <ecNumber evidence="15">3.1.11.5</ecNumber>
        <ecNumber evidence="15">5.6.2.4</ecNumber>
    </recommendedName>
    <alternativeName>
        <fullName evidence="15">DNA 3'-5' helicase subunit RecB</fullName>
    </alternativeName>
    <alternativeName>
        <fullName evidence="15">Exonuclease V subunit RecB</fullName>
        <shortName evidence="15">ExoV subunit RecB</shortName>
    </alternativeName>
    <alternativeName>
        <fullName evidence="15">Helicase/nuclease RecBCD subunit RecB</fullName>
    </alternativeName>
</protein>
<evidence type="ECO:0000256" key="1">
    <source>
        <dbReference type="ARBA" id="ARBA00022722"/>
    </source>
</evidence>
<keyword evidence="8 15" id="KW-0067">ATP-binding</keyword>
<comment type="function">
    <text evidence="15">A helicase/nuclease that prepares dsDNA breaks (DSB) for recombinational DNA repair. Binds to DSBs and unwinds DNA via a highly rapid and processive ATP-dependent bidirectional helicase activity. Unwinds dsDNA until it encounters a Chi (crossover hotspot instigator) sequence from the 3' direction. Cuts ssDNA a few nucleotides 3' to the Chi site. The properties and activities of the enzyme are changed at Chi. The Chi-altered holoenzyme produces a long 3'-ssDNA overhang and facilitates RecA-binding to the ssDNA for homologous DNA recombination and repair. Holoenzyme degrades any linearized DNA that is unable to undergo homologous recombination. In the holoenzyme this subunit contributes ATPase, 3'-5' helicase, exonuclease activity and loads RecA onto ssDNA.</text>
</comment>
<dbReference type="InterPro" id="IPR038726">
    <property type="entry name" value="PDDEXK_AddAB-type"/>
</dbReference>
<dbReference type="InterPro" id="IPR000212">
    <property type="entry name" value="DNA_helicase_UvrD/REP"/>
</dbReference>
<reference evidence="19 20" key="1">
    <citation type="submission" date="2019-10" db="EMBL/GenBank/DDBJ databases">
        <title>Two novel species isolated from a subtropical stream in China.</title>
        <authorList>
            <person name="Lu H."/>
        </authorList>
    </citation>
    <scope>NUCLEOTIDE SEQUENCE [LARGE SCALE GENOMIC DNA]</scope>
    <source>
        <strain evidence="19 20">FT103W</strain>
    </source>
</reference>
<dbReference type="InterPro" id="IPR014016">
    <property type="entry name" value="UvrD-like_ATP-bd"/>
</dbReference>
<dbReference type="InterPro" id="IPR014017">
    <property type="entry name" value="DNA_helicase_UvrD-like_C"/>
</dbReference>
<dbReference type="Pfam" id="PF13361">
    <property type="entry name" value="UvrD_C"/>
    <property type="match status" value="1"/>
</dbReference>
<dbReference type="GO" id="GO:0009338">
    <property type="term" value="C:exodeoxyribonuclease V complex"/>
    <property type="evidence" value="ECO:0007669"/>
    <property type="project" value="TreeGrafter"/>
</dbReference>
<keyword evidence="7 15" id="KW-0269">Exonuclease</keyword>
<feature type="region of interest" description="Nuclease activity, interacts with RecD and RecA" evidence="15">
    <location>
        <begin position="950"/>
        <end position="1253"/>
    </location>
</feature>
<dbReference type="Proteomes" id="UP000444318">
    <property type="component" value="Unassembled WGS sequence"/>
</dbReference>
<evidence type="ECO:0000256" key="11">
    <source>
        <dbReference type="ARBA" id="ARBA00023204"/>
    </source>
</evidence>
<keyword evidence="3 15" id="KW-0547">Nucleotide-binding</keyword>
<dbReference type="GO" id="GO:0000724">
    <property type="term" value="P:double-strand break repair via homologous recombination"/>
    <property type="evidence" value="ECO:0007669"/>
    <property type="project" value="UniProtKB-UniRule"/>
</dbReference>
<dbReference type="EC" id="3.1.11.5" evidence="15"/>
<feature type="binding site" evidence="15">
    <location>
        <position position="1021"/>
    </location>
    <ligand>
        <name>Mg(2+)</name>
        <dbReference type="ChEBI" id="CHEBI:18420"/>
    </ligand>
</feature>
<evidence type="ECO:0000256" key="9">
    <source>
        <dbReference type="ARBA" id="ARBA00022842"/>
    </source>
</evidence>
<evidence type="ECO:0000256" key="16">
    <source>
        <dbReference type="PROSITE-ProRule" id="PRU00560"/>
    </source>
</evidence>
<evidence type="ECO:0000256" key="5">
    <source>
        <dbReference type="ARBA" id="ARBA00022801"/>
    </source>
</evidence>
<proteinExistence type="inferred from homology"/>
<comment type="domain">
    <text evidence="15">The N-terminal DNA-binding domain is a ssDNA-dependent ATPase and has ATP-dependent 3'-5' helicase function. This domain interacts with RecC.</text>
</comment>
<evidence type="ECO:0000256" key="14">
    <source>
        <dbReference type="ARBA" id="ARBA00048988"/>
    </source>
</evidence>
<comment type="catalytic activity">
    <reaction evidence="14 15">
        <text>ATP + H2O = ADP + phosphate + H(+)</text>
        <dbReference type="Rhea" id="RHEA:13065"/>
        <dbReference type="ChEBI" id="CHEBI:15377"/>
        <dbReference type="ChEBI" id="CHEBI:15378"/>
        <dbReference type="ChEBI" id="CHEBI:30616"/>
        <dbReference type="ChEBI" id="CHEBI:43474"/>
        <dbReference type="ChEBI" id="CHEBI:456216"/>
        <dbReference type="EC" id="5.6.2.4"/>
    </reaction>
</comment>
<dbReference type="EC" id="5.6.2.4" evidence="15"/>
<evidence type="ECO:0000259" key="17">
    <source>
        <dbReference type="PROSITE" id="PS51198"/>
    </source>
</evidence>
<comment type="subunit">
    <text evidence="15">Heterotrimer of RecB, RecC and RecD. All subunits contribute to DNA-binding. Interacts with RecA.</text>
</comment>
<dbReference type="GO" id="GO:0008854">
    <property type="term" value="F:exodeoxyribonuclease V activity"/>
    <property type="evidence" value="ECO:0007669"/>
    <property type="project" value="UniProtKB-EC"/>
</dbReference>
<dbReference type="Gene3D" id="3.40.50.300">
    <property type="entry name" value="P-loop containing nucleotide triphosphate hydrolases"/>
    <property type="match status" value="2"/>
</dbReference>
<feature type="binding site" evidence="15">
    <location>
        <position position="1134"/>
    </location>
    <ligand>
        <name>Mg(2+)</name>
        <dbReference type="ChEBI" id="CHEBI:18420"/>
    </ligand>
</feature>
<feature type="active site" description="For nuclease activity" evidence="15">
    <location>
        <position position="1147"/>
    </location>
</feature>
<dbReference type="PANTHER" id="PTHR11070:SF23">
    <property type="entry name" value="RECBCD ENZYME SUBUNIT RECB"/>
    <property type="match status" value="1"/>
</dbReference>
<keyword evidence="20" id="KW-1185">Reference proteome</keyword>
<keyword evidence="1 15" id="KW-0540">Nuclease</keyword>
<evidence type="ECO:0000313" key="19">
    <source>
        <dbReference type="EMBL" id="MQA19882.1"/>
    </source>
</evidence>
<dbReference type="InterPro" id="IPR011604">
    <property type="entry name" value="PDDEXK-like_dom_sf"/>
</dbReference>
<evidence type="ECO:0000256" key="2">
    <source>
        <dbReference type="ARBA" id="ARBA00022723"/>
    </source>
</evidence>
<dbReference type="CDD" id="cd22352">
    <property type="entry name" value="RecB_C-like"/>
    <property type="match status" value="1"/>
</dbReference>
<dbReference type="GO" id="GO:0005524">
    <property type="term" value="F:ATP binding"/>
    <property type="evidence" value="ECO:0007669"/>
    <property type="project" value="UniProtKB-UniRule"/>
</dbReference>
<evidence type="ECO:0000256" key="3">
    <source>
        <dbReference type="ARBA" id="ARBA00022741"/>
    </source>
</evidence>
<keyword evidence="10 15" id="KW-0238">DNA-binding</keyword>
<dbReference type="AlphaFoldDB" id="A0A843SAF8"/>
<comment type="caution">
    <text evidence="19">The sequence shown here is derived from an EMBL/GenBank/DDBJ whole genome shotgun (WGS) entry which is preliminary data.</text>
</comment>
<dbReference type="GO" id="GO:0003677">
    <property type="term" value="F:DNA binding"/>
    <property type="evidence" value="ECO:0007669"/>
    <property type="project" value="UniProtKB-UniRule"/>
</dbReference>
<keyword evidence="6 15" id="KW-0347">Helicase</keyword>
<comment type="catalytic activity">
    <reaction evidence="13 15">
        <text>Couples ATP hydrolysis with the unwinding of duplex DNA by translocating in the 3'-5' direction.</text>
        <dbReference type="EC" id="5.6.2.4"/>
    </reaction>
</comment>
<feature type="binding site" evidence="16">
    <location>
        <begin position="24"/>
        <end position="31"/>
    </location>
    <ligand>
        <name>ATP</name>
        <dbReference type="ChEBI" id="CHEBI:30616"/>
    </ligand>
</feature>
<keyword evidence="11 15" id="KW-0234">DNA repair</keyword>
<dbReference type="PROSITE" id="PS51198">
    <property type="entry name" value="UVRD_HELICASE_ATP_BIND"/>
    <property type="match status" value="1"/>
</dbReference>
<comment type="catalytic activity">
    <reaction evidence="15">
        <text>Exonucleolytic cleavage (in the presence of ATP) in either 5'- to 3'- or 3'- to 5'-direction to yield 5'-phosphooligonucleotides.</text>
        <dbReference type="EC" id="3.1.11.5"/>
    </reaction>
</comment>
<dbReference type="SUPFAM" id="SSF52540">
    <property type="entry name" value="P-loop containing nucleoside triphosphate hydrolases"/>
    <property type="match status" value="1"/>
</dbReference>
<dbReference type="InterPro" id="IPR004586">
    <property type="entry name" value="RecB"/>
</dbReference>
<dbReference type="Pfam" id="PF12705">
    <property type="entry name" value="PDDEXK_1"/>
    <property type="match status" value="1"/>
</dbReference>
<evidence type="ECO:0000256" key="8">
    <source>
        <dbReference type="ARBA" id="ARBA00022840"/>
    </source>
</evidence>
<evidence type="ECO:0000256" key="13">
    <source>
        <dbReference type="ARBA" id="ARBA00034617"/>
    </source>
</evidence>
<dbReference type="GO" id="GO:0043138">
    <property type="term" value="F:3'-5' DNA helicase activity"/>
    <property type="evidence" value="ECO:0007669"/>
    <property type="project" value="UniProtKB-UniRule"/>
</dbReference>
<dbReference type="InterPro" id="IPR011335">
    <property type="entry name" value="Restrct_endonuc-II-like"/>
</dbReference>
<comment type="similarity">
    <text evidence="15">Belongs to the helicase family. UvrD subfamily.</text>
</comment>
<gene>
    <name evidence="15 19" type="primary">recB</name>
    <name evidence="19" type="ORF">GEV01_10225</name>
</gene>
<evidence type="ECO:0000313" key="20">
    <source>
        <dbReference type="Proteomes" id="UP000444318"/>
    </source>
</evidence>
<keyword evidence="2 15" id="KW-0479">Metal-binding</keyword>
<dbReference type="PANTHER" id="PTHR11070">
    <property type="entry name" value="UVRD / RECB / PCRA DNA HELICASE FAMILY MEMBER"/>
    <property type="match status" value="1"/>
</dbReference>
<comment type="cofactor">
    <cofactor evidence="15">
        <name>Mg(2+)</name>
        <dbReference type="ChEBI" id="CHEBI:18420"/>
    </cofactor>
    <text evidence="15">Binds 1 Mg(2+) ion per subunit.</text>
</comment>
<evidence type="ECO:0000259" key="18">
    <source>
        <dbReference type="PROSITE" id="PS51217"/>
    </source>
</evidence>
<keyword evidence="4 15" id="KW-0227">DNA damage</keyword>
<dbReference type="HAMAP" id="MF_01485">
    <property type="entry name" value="RecB"/>
    <property type="match status" value="1"/>
</dbReference>
<keyword evidence="9 15" id="KW-0460">Magnesium</keyword>